<protein>
    <recommendedName>
        <fullName evidence="6">THAP-type domain-containing protein</fullName>
    </recommendedName>
</protein>
<reference evidence="7" key="2">
    <citation type="submission" date="2023-03" db="EMBL/GenBank/DDBJ databases">
        <authorList>
            <person name="Inwood S.N."/>
            <person name="Skelly J.G."/>
            <person name="Guhlin J."/>
            <person name="Harrop T.W.R."/>
            <person name="Goldson S.G."/>
            <person name="Dearden P.K."/>
        </authorList>
    </citation>
    <scope>NUCLEOTIDE SEQUENCE</scope>
    <source>
        <strain evidence="7">Irish</strain>
        <tissue evidence="7">Whole body</tissue>
    </source>
</reference>
<keyword evidence="8" id="KW-1185">Reference proteome</keyword>
<keyword evidence="1" id="KW-0479">Metal-binding</keyword>
<keyword evidence="2 5" id="KW-0863">Zinc-finger</keyword>
<dbReference type="AlphaFoldDB" id="A0AA39KPN3"/>
<dbReference type="PROSITE" id="PS50950">
    <property type="entry name" value="ZF_THAP"/>
    <property type="match status" value="1"/>
</dbReference>
<proteinExistence type="predicted"/>
<dbReference type="Pfam" id="PF05485">
    <property type="entry name" value="THAP"/>
    <property type="match status" value="1"/>
</dbReference>
<dbReference type="GO" id="GO:0003677">
    <property type="term" value="F:DNA binding"/>
    <property type="evidence" value="ECO:0007669"/>
    <property type="project" value="UniProtKB-UniRule"/>
</dbReference>
<keyword evidence="3" id="KW-0862">Zinc</keyword>
<reference evidence="7" key="1">
    <citation type="journal article" date="2023" name="bioRxiv">
        <title>Scaffold-level genome assemblies of two parasitoid biocontrol wasps reveal the parthenogenesis mechanism and an associated novel virus.</title>
        <authorList>
            <person name="Inwood S."/>
            <person name="Skelly J."/>
            <person name="Guhlin J."/>
            <person name="Harrop T."/>
            <person name="Goldson S."/>
            <person name="Dearden P."/>
        </authorList>
    </citation>
    <scope>NUCLEOTIDE SEQUENCE</scope>
    <source>
        <strain evidence="7">Irish</strain>
        <tissue evidence="7">Whole body</tissue>
    </source>
</reference>
<name>A0AA39KPN3_9HYME</name>
<evidence type="ECO:0000256" key="3">
    <source>
        <dbReference type="ARBA" id="ARBA00022833"/>
    </source>
</evidence>
<evidence type="ECO:0000313" key="8">
    <source>
        <dbReference type="Proteomes" id="UP001168990"/>
    </source>
</evidence>
<evidence type="ECO:0000313" key="7">
    <source>
        <dbReference type="EMBL" id="KAK0169255.1"/>
    </source>
</evidence>
<dbReference type="GO" id="GO:0008270">
    <property type="term" value="F:zinc ion binding"/>
    <property type="evidence" value="ECO:0007669"/>
    <property type="project" value="UniProtKB-KW"/>
</dbReference>
<evidence type="ECO:0000256" key="1">
    <source>
        <dbReference type="ARBA" id="ARBA00022723"/>
    </source>
</evidence>
<dbReference type="InterPro" id="IPR038441">
    <property type="entry name" value="THAP_Znf_sf"/>
</dbReference>
<dbReference type="Proteomes" id="UP001168990">
    <property type="component" value="Unassembled WGS sequence"/>
</dbReference>
<evidence type="ECO:0000256" key="2">
    <source>
        <dbReference type="ARBA" id="ARBA00022771"/>
    </source>
</evidence>
<dbReference type="SUPFAM" id="SSF57716">
    <property type="entry name" value="Glucocorticoid receptor-like (DNA-binding domain)"/>
    <property type="match status" value="1"/>
</dbReference>
<evidence type="ECO:0000256" key="4">
    <source>
        <dbReference type="ARBA" id="ARBA00023125"/>
    </source>
</evidence>
<organism evidence="7 8">
    <name type="scientific">Microctonus aethiopoides</name>
    <dbReference type="NCBI Taxonomy" id="144406"/>
    <lineage>
        <taxon>Eukaryota</taxon>
        <taxon>Metazoa</taxon>
        <taxon>Ecdysozoa</taxon>
        <taxon>Arthropoda</taxon>
        <taxon>Hexapoda</taxon>
        <taxon>Insecta</taxon>
        <taxon>Pterygota</taxon>
        <taxon>Neoptera</taxon>
        <taxon>Endopterygota</taxon>
        <taxon>Hymenoptera</taxon>
        <taxon>Apocrita</taxon>
        <taxon>Ichneumonoidea</taxon>
        <taxon>Braconidae</taxon>
        <taxon>Euphorinae</taxon>
        <taxon>Microctonus</taxon>
    </lineage>
</organism>
<sequence>MYFHRREQWKNFAEFEGSTQNLRICSDHFDKRDVKKNTPPKRLLVPNAVPTLLPPKEILERTQDVCNKRRILQTDETAKAALTNSSVTEKRGVTLEYPTSEAIIIERPALKDKTDVCIMTTALFLKC</sequence>
<dbReference type="EMBL" id="JAQQBS010000848">
    <property type="protein sequence ID" value="KAK0169255.1"/>
    <property type="molecule type" value="Genomic_DNA"/>
</dbReference>
<keyword evidence="4 5" id="KW-0238">DNA-binding</keyword>
<evidence type="ECO:0000259" key="6">
    <source>
        <dbReference type="PROSITE" id="PS50950"/>
    </source>
</evidence>
<dbReference type="Gene3D" id="6.20.210.20">
    <property type="entry name" value="THAP domain"/>
    <property type="match status" value="1"/>
</dbReference>
<comment type="caution">
    <text evidence="7">The sequence shown here is derived from an EMBL/GenBank/DDBJ whole genome shotgun (WGS) entry which is preliminary data.</text>
</comment>
<evidence type="ECO:0000256" key="5">
    <source>
        <dbReference type="PROSITE-ProRule" id="PRU00309"/>
    </source>
</evidence>
<accession>A0AA39KPN3</accession>
<feature type="domain" description="THAP-type" evidence="6">
    <location>
        <begin position="1"/>
        <end position="53"/>
    </location>
</feature>
<gene>
    <name evidence="7" type="ORF">PV328_012279</name>
</gene>
<dbReference type="InterPro" id="IPR006612">
    <property type="entry name" value="THAP_Znf"/>
</dbReference>